<keyword evidence="5" id="KW-0486">Methionine biosynthesis</keyword>
<feature type="site" description="Important for substrate specificity" evidence="5">
    <location>
        <position position="257"/>
    </location>
</feature>
<dbReference type="Proteomes" id="UP000015527">
    <property type="component" value="Unassembled WGS sequence"/>
</dbReference>
<reference evidence="7 8" key="1">
    <citation type="journal article" date="2013" name="Genome Announc.">
        <title>Genome Sequence of Novosphingobium lindaniclasticum LE124T, Isolated from a Hexachlorocyclohexane Dumpsite.</title>
        <authorList>
            <person name="Saxena A."/>
            <person name="Nayyar N."/>
            <person name="Sangwan N."/>
            <person name="Kumari R."/>
            <person name="Khurana J.P."/>
            <person name="Lal R."/>
        </authorList>
    </citation>
    <scope>NUCLEOTIDE SEQUENCE [LARGE SCALE GENOMIC DNA]</scope>
    <source>
        <strain evidence="7 8">LE124</strain>
    </source>
</reference>
<keyword evidence="4 5" id="KW-0012">Acyltransferase</keyword>
<sequence>MHSRDKALQDRAETSSEIFSIKSWVDARRQPADPGKVALRKEDVADPARNGSSHQRRPETEDRREVPIKIPDHLPARSILENEGVAVMRESDAVRQDIRPLRIGLLNLMPDKVSTETQLARLLGATPLQIELTLVRISDHVARNTSAEHLEAFYRPWRDVEHERFDGFIITGAPVERLAFGEVRYWPELQRIFDWTRTHVHSCLTICWAAQAFLHHFHGVPKHELAAKAFGVFPHRNLAPNSPFLRGMSDSFAAPVSRWTEVRKAEIPEGRGLRVLAESDEAGLCLLHDPQRRALLMFNHLEYDGDTLANEFNRDGGPIPANYYPDDDPARPPMNAWRSHGHLFFGNWINEIYQTTPFDPAEIGGSAAQGDALIPA</sequence>
<feature type="site" description="Important for acyl-CoA specificity" evidence="5">
    <location>
        <position position="176"/>
    </location>
</feature>
<feature type="active site" description="Acyl-thioester intermediate" evidence="5">
    <location>
        <position position="207"/>
    </location>
</feature>
<comment type="caution">
    <text evidence="5">Lacks conserved residue(s) required for the propagation of feature annotation.</text>
</comment>
<name>T0J6L2_9SPHN</name>
<dbReference type="AlphaFoldDB" id="T0J6L2"/>
<dbReference type="UniPathway" id="UPA00051">
    <property type="reaction ID" value="UER00074"/>
</dbReference>
<evidence type="ECO:0000256" key="6">
    <source>
        <dbReference type="SAM" id="MobiDB-lite"/>
    </source>
</evidence>
<feature type="binding site" evidence="5">
    <location>
        <position position="314"/>
    </location>
    <ligand>
        <name>substrate</name>
    </ligand>
</feature>
<keyword evidence="8" id="KW-1185">Reference proteome</keyword>
<comment type="caution">
    <text evidence="7">The sequence shown here is derived from an EMBL/GenBank/DDBJ whole genome shotgun (WGS) entry which is preliminary data.</text>
</comment>
<dbReference type="Gene3D" id="3.40.50.880">
    <property type="match status" value="1"/>
</dbReference>
<dbReference type="PANTHER" id="PTHR20919">
    <property type="entry name" value="HOMOSERINE O-SUCCINYLTRANSFERASE"/>
    <property type="match status" value="1"/>
</dbReference>
<dbReference type="eggNOG" id="COG1897">
    <property type="taxonomic scope" value="Bacteria"/>
</dbReference>
<dbReference type="NCBIfam" id="TIGR01001">
    <property type="entry name" value="metA"/>
    <property type="match status" value="1"/>
</dbReference>
<dbReference type="InterPro" id="IPR033752">
    <property type="entry name" value="MetA_family"/>
</dbReference>
<keyword evidence="1 5" id="KW-0963">Cytoplasm</keyword>
<dbReference type="GO" id="GO:0005737">
    <property type="term" value="C:cytoplasm"/>
    <property type="evidence" value="ECO:0007669"/>
    <property type="project" value="UniProtKB-SubCell"/>
</dbReference>
<proteinExistence type="inferred from homology"/>
<protein>
    <recommendedName>
        <fullName evidence="5">Homoserine O-acetyltransferase</fullName>
        <shortName evidence="5">HAT</shortName>
        <ecNumber evidence="5">2.3.1.31</ecNumber>
    </recommendedName>
    <alternativeName>
        <fullName evidence="5">Homoserine transacetylase</fullName>
        <shortName evidence="5">HTA</shortName>
    </alternativeName>
</protein>
<evidence type="ECO:0000256" key="2">
    <source>
        <dbReference type="ARBA" id="ARBA00022605"/>
    </source>
</evidence>
<feature type="active site" evidence="5">
    <location>
        <position position="302"/>
    </location>
</feature>
<dbReference type="PANTHER" id="PTHR20919:SF0">
    <property type="entry name" value="HOMOSERINE O-SUCCINYLTRANSFERASE"/>
    <property type="match status" value="1"/>
</dbReference>
<dbReference type="HAMAP" id="MF_00295">
    <property type="entry name" value="MetA_acyltransf"/>
    <property type="match status" value="1"/>
</dbReference>
<dbReference type="SUPFAM" id="SSF52317">
    <property type="entry name" value="Class I glutamine amidotransferase-like"/>
    <property type="match status" value="1"/>
</dbReference>
<dbReference type="EMBL" id="ATHL01000001">
    <property type="protein sequence ID" value="EQB19765.1"/>
    <property type="molecule type" value="Genomic_DNA"/>
</dbReference>
<keyword evidence="3 5" id="KW-0808">Transferase</keyword>
<comment type="pathway">
    <text evidence="5">Amino-acid biosynthesis; L-methionine biosynthesis via de novo pathway; O-acetyl-L-homoserine from L-homoserine: step 1/1.</text>
</comment>
<feature type="binding site" evidence="5">
    <location>
        <position position="228"/>
    </location>
    <ligand>
        <name>substrate</name>
    </ligand>
</feature>
<keyword evidence="2 5" id="KW-0028">Amino-acid biosynthesis</keyword>
<dbReference type="InterPro" id="IPR005697">
    <property type="entry name" value="HST_MetA"/>
</dbReference>
<dbReference type="EC" id="2.3.1.31" evidence="5"/>
<feature type="compositionally biased region" description="Basic and acidic residues" evidence="6">
    <location>
        <begin position="56"/>
        <end position="65"/>
    </location>
</feature>
<dbReference type="GO" id="GO:0008899">
    <property type="term" value="F:homoserine O-succinyltransferase activity"/>
    <property type="evidence" value="ECO:0007669"/>
    <property type="project" value="UniProtKB-UniRule"/>
</dbReference>
<comment type="catalytic activity">
    <reaction evidence="5">
        <text>L-homoserine + acetyl-CoA = O-acetyl-L-homoserine + CoA</text>
        <dbReference type="Rhea" id="RHEA:13701"/>
        <dbReference type="ChEBI" id="CHEBI:57287"/>
        <dbReference type="ChEBI" id="CHEBI:57288"/>
        <dbReference type="ChEBI" id="CHEBI:57476"/>
        <dbReference type="ChEBI" id="CHEBI:57716"/>
        <dbReference type="EC" id="2.3.1.31"/>
    </reaction>
</comment>
<evidence type="ECO:0000256" key="1">
    <source>
        <dbReference type="ARBA" id="ARBA00022490"/>
    </source>
</evidence>
<dbReference type="InterPro" id="IPR029062">
    <property type="entry name" value="Class_I_gatase-like"/>
</dbReference>
<dbReference type="GO" id="GO:0004414">
    <property type="term" value="F:homoserine O-acetyltransferase activity"/>
    <property type="evidence" value="ECO:0007669"/>
    <property type="project" value="UniProtKB-EC"/>
</dbReference>
<dbReference type="Pfam" id="PF04204">
    <property type="entry name" value="HTS"/>
    <property type="match status" value="1"/>
</dbReference>
<evidence type="ECO:0000256" key="3">
    <source>
        <dbReference type="ARBA" id="ARBA00022679"/>
    </source>
</evidence>
<feature type="binding site" evidence="5">
    <location>
        <position position="257"/>
    </location>
    <ligand>
        <name>substrate</name>
    </ligand>
</feature>
<accession>T0J6L2</accession>
<comment type="subcellular location">
    <subcellularLocation>
        <location evidence="5">Cytoplasm</location>
    </subcellularLocation>
</comment>
<dbReference type="PATRIC" id="fig|1096930.3.peg.66"/>
<dbReference type="CDD" id="cd03131">
    <property type="entry name" value="GATase1_HTS"/>
    <property type="match status" value="1"/>
</dbReference>
<evidence type="ECO:0000256" key="5">
    <source>
        <dbReference type="HAMAP-Rule" id="MF_00295"/>
    </source>
</evidence>
<gene>
    <name evidence="5" type="primary">metAA</name>
    <name evidence="7" type="ORF">L284_00320</name>
</gene>
<dbReference type="GO" id="GO:0019281">
    <property type="term" value="P:L-methionine biosynthetic process from homoserine via O-succinyl-L-homoserine and cystathionine"/>
    <property type="evidence" value="ECO:0007669"/>
    <property type="project" value="InterPro"/>
</dbReference>
<feature type="active site" description="Proton acceptor" evidence="5">
    <location>
        <position position="300"/>
    </location>
</feature>
<comment type="function">
    <text evidence="5">Transfers an acetyl group from acetyl-CoA to L-homoserine, forming acetyl-L-homoserine.</text>
</comment>
<organism evidence="7 8">
    <name type="scientific">Novosphingobium lindaniclasticum LE124</name>
    <dbReference type="NCBI Taxonomy" id="1096930"/>
    <lineage>
        <taxon>Bacteria</taxon>
        <taxon>Pseudomonadati</taxon>
        <taxon>Pseudomonadota</taxon>
        <taxon>Alphaproteobacteria</taxon>
        <taxon>Sphingomonadales</taxon>
        <taxon>Sphingomonadaceae</taxon>
        <taxon>Novosphingobium</taxon>
    </lineage>
</organism>
<evidence type="ECO:0000313" key="8">
    <source>
        <dbReference type="Proteomes" id="UP000015527"/>
    </source>
</evidence>
<feature type="region of interest" description="Disordered" evidence="6">
    <location>
        <begin position="28"/>
        <end position="65"/>
    </location>
</feature>
<evidence type="ECO:0000313" key="7">
    <source>
        <dbReference type="EMBL" id="EQB19765.1"/>
    </source>
</evidence>
<comment type="similarity">
    <text evidence="5">Belongs to the MetA family.</text>
</comment>
<evidence type="ECO:0000256" key="4">
    <source>
        <dbReference type="ARBA" id="ARBA00023315"/>
    </source>
</evidence>